<dbReference type="RefSeq" id="WP_130544568.1">
    <property type="nucleotide sequence ID" value="NZ_CP042431.1"/>
</dbReference>
<dbReference type="Proteomes" id="UP000293874">
    <property type="component" value="Unassembled WGS sequence"/>
</dbReference>
<sequence>MIPKISRYLLVAVAVITFAYVLPSIYNVLFDTRINAPYITYSTTHKEYFAALWQDGKSVFTDRHGKIYTQQQFMENTPIENYSYHLSKGTYLDSFAGMRLDPRQLQRESFFSWLELSQLNTPVYGIYPLFESQPEFGLSFSKDYFRIGKRIEFIDAKTNKLNEAKSKQFNEVLQREGFSYPAKMAAGLPTLMKKRDEGWFIVDNKDQLFHLKLIKGEPWLKKIQTPAGMQFRYIVCNDFDADEFYAIIITPDSKIYVLNKKDYSTTQLPVEGYNVNNTSAIISGTLFNKTVVARSDKGVQLTTMDRNYKVIDKYFYPLPQKSEMAIGKVASALFPFQLDLSSPHNEFISFHLSDSKNWSWLVLNLVLVIITLILIRREGKSLGRSIPDLVIVALTGIFGFLAVHIIPNKQY</sequence>
<evidence type="ECO:0000256" key="1">
    <source>
        <dbReference type="SAM" id="Phobius"/>
    </source>
</evidence>
<dbReference type="Pfam" id="PF16149">
    <property type="entry name" value="DUF4857"/>
    <property type="match status" value="1"/>
</dbReference>
<keyword evidence="1" id="KW-1133">Transmembrane helix</keyword>
<name>A0A4Q7M7H1_9BACT</name>
<evidence type="ECO:0000313" key="3">
    <source>
        <dbReference type="Proteomes" id="UP000293874"/>
    </source>
</evidence>
<dbReference type="AlphaFoldDB" id="A0A4Q7M7H1"/>
<keyword evidence="3" id="KW-1185">Reference proteome</keyword>
<feature type="transmembrane region" description="Helical" evidence="1">
    <location>
        <begin position="387"/>
        <end position="406"/>
    </location>
</feature>
<dbReference type="InterPro" id="IPR032333">
    <property type="entry name" value="DUF4857"/>
</dbReference>
<gene>
    <name evidence="2" type="ORF">EV199_6105</name>
</gene>
<reference evidence="2 3" key="1">
    <citation type="submission" date="2019-02" db="EMBL/GenBank/DDBJ databases">
        <title>Genomic Encyclopedia of Type Strains, Phase IV (KMG-IV): sequencing the most valuable type-strain genomes for metagenomic binning, comparative biology and taxonomic classification.</title>
        <authorList>
            <person name="Goeker M."/>
        </authorList>
    </citation>
    <scope>NUCLEOTIDE SEQUENCE [LARGE SCALE GENOMIC DNA]</scope>
    <source>
        <strain evidence="2 3">DSM 18116</strain>
    </source>
</reference>
<organism evidence="2 3">
    <name type="scientific">Pseudobacter ginsenosidimutans</name>
    <dbReference type="NCBI Taxonomy" id="661488"/>
    <lineage>
        <taxon>Bacteria</taxon>
        <taxon>Pseudomonadati</taxon>
        <taxon>Bacteroidota</taxon>
        <taxon>Chitinophagia</taxon>
        <taxon>Chitinophagales</taxon>
        <taxon>Chitinophagaceae</taxon>
        <taxon>Pseudobacter</taxon>
    </lineage>
</organism>
<keyword evidence="1" id="KW-0472">Membrane</keyword>
<accession>A0A4Q7M7H1</accession>
<comment type="caution">
    <text evidence="2">The sequence shown here is derived from an EMBL/GenBank/DDBJ whole genome shotgun (WGS) entry which is preliminary data.</text>
</comment>
<dbReference type="OrthoDB" id="5365245at2"/>
<protein>
    <submittedName>
        <fullName evidence="2">Uncharacterized protein DUF4857</fullName>
    </submittedName>
</protein>
<proteinExistence type="predicted"/>
<evidence type="ECO:0000313" key="2">
    <source>
        <dbReference type="EMBL" id="RZS64005.1"/>
    </source>
</evidence>
<dbReference type="EMBL" id="SGXA01000007">
    <property type="protein sequence ID" value="RZS64005.1"/>
    <property type="molecule type" value="Genomic_DNA"/>
</dbReference>
<keyword evidence="1" id="KW-0812">Transmembrane</keyword>
<feature type="transmembrane region" description="Helical" evidence="1">
    <location>
        <begin position="358"/>
        <end position="375"/>
    </location>
</feature>